<keyword evidence="1" id="KW-0812">Transmembrane</keyword>
<keyword evidence="3" id="KW-1185">Reference proteome</keyword>
<reference evidence="3" key="1">
    <citation type="submission" date="2016-04" db="EMBL/GenBank/DDBJ databases">
        <title>Cephalotus genome sequencing.</title>
        <authorList>
            <person name="Fukushima K."/>
            <person name="Hasebe M."/>
            <person name="Fang X."/>
        </authorList>
    </citation>
    <scope>NUCLEOTIDE SEQUENCE [LARGE SCALE GENOMIC DNA]</scope>
    <source>
        <strain evidence="3">cv. St1</strain>
    </source>
</reference>
<keyword evidence="1" id="KW-0472">Membrane</keyword>
<sequence length="163" mass="17887">MHQASSIGWSLLNILALDSSLIIYCLVSTNLTMIKNPHLAILGFIYPDDINLGILTVLFVFCLVFKLQALLLIIAITINALLGLGSNIFLCFTSEDGLGDRIPSEICIGILLTHQLQCHFYSRDKEKEIENVKLSLIIFGALEGLQGFSGSNLKPGPQLRNIS</sequence>
<dbReference type="EMBL" id="BDDD01000286">
    <property type="protein sequence ID" value="GAV62972.1"/>
    <property type="molecule type" value="Genomic_DNA"/>
</dbReference>
<protein>
    <submittedName>
        <fullName evidence="2">Uncharacterized protein</fullName>
    </submittedName>
</protein>
<dbReference type="AlphaFoldDB" id="A0A1Q3B5D2"/>
<feature type="transmembrane region" description="Helical" evidence="1">
    <location>
        <begin position="67"/>
        <end position="92"/>
    </location>
</feature>
<organism evidence="2 3">
    <name type="scientific">Cephalotus follicularis</name>
    <name type="common">Albany pitcher plant</name>
    <dbReference type="NCBI Taxonomy" id="3775"/>
    <lineage>
        <taxon>Eukaryota</taxon>
        <taxon>Viridiplantae</taxon>
        <taxon>Streptophyta</taxon>
        <taxon>Embryophyta</taxon>
        <taxon>Tracheophyta</taxon>
        <taxon>Spermatophyta</taxon>
        <taxon>Magnoliopsida</taxon>
        <taxon>eudicotyledons</taxon>
        <taxon>Gunneridae</taxon>
        <taxon>Pentapetalae</taxon>
        <taxon>rosids</taxon>
        <taxon>fabids</taxon>
        <taxon>Oxalidales</taxon>
        <taxon>Cephalotaceae</taxon>
        <taxon>Cephalotus</taxon>
    </lineage>
</organism>
<gene>
    <name evidence="2" type="ORF">CFOL_v3_06494</name>
</gene>
<dbReference type="InParanoid" id="A0A1Q3B5D2"/>
<keyword evidence="1" id="KW-1133">Transmembrane helix</keyword>
<evidence type="ECO:0000313" key="2">
    <source>
        <dbReference type="EMBL" id="GAV62972.1"/>
    </source>
</evidence>
<evidence type="ECO:0000256" key="1">
    <source>
        <dbReference type="SAM" id="Phobius"/>
    </source>
</evidence>
<feature type="non-terminal residue" evidence="2">
    <location>
        <position position="163"/>
    </location>
</feature>
<evidence type="ECO:0000313" key="3">
    <source>
        <dbReference type="Proteomes" id="UP000187406"/>
    </source>
</evidence>
<comment type="caution">
    <text evidence="2">The sequence shown here is derived from an EMBL/GenBank/DDBJ whole genome shotgun (WGS) entry which is preliminary data.</text>
</comment>
<name>A0A1Q3B5D2_CEPFO</name>
<dbReference type="Proteomes" id="UP000187406">
    <property type="component" value="Unassembled WGS sequence"/>
</dbReference>
<proteinExistence type="predicted"/>
<feature type="transmembrane region" description="Helical" evidence="1">
    <location>
        <begin position="39"/>
        <end position="61"/>
    </location>
</feature>
<accession>A0A1Q3B5D2</accession>
<feature type="transmembrane region" description="Helical" evidence="1">
    <location>
        <begin position="6"/>
        <end position="27"/>
    </location>
</feature>